<dbReference type="EMBL" id="WIXI01000045">
    <property type="protein sequence ID" value="MQY47723.1"/>
    <property type="molecule type" value="Genomic_DNA"/>
</dbReference>
<proteinExistence type="predicted"/>
<feature type="transmembrane region" description="Helical" evidence="1">
    <location>
        <begin position="132"/>
        <end position="161"/>
    </location>
</feature>
<dbReference type="PROSITE" id="PS51257">
    <property type="entry name" value="PROKAR_LIPOPROTEIN"/>
    <property type="match status" value="1"/>
</dbReference>
<feature type="transmembrane region" description="Helical" evidence="1">
    <location>
        <begin position="104"/>
        <end position="126"/>
    </location>
</feature>
<dbReference type="RefSeq" id="WP_153355178.1">
    <property type="nucleotide sequence ID" value="NZ_WIXI01000045.1"/>
</dbReference>
<dbReference type="Proteomes" id="UP000435138">
    <property type="component" value="Unassembled WGS sequence"/>
</dbReference>
<keyword evidence="1" id="KW-0812">Transmembrane</keyword>
<sequence length="241" mass="26186">MNRAEKTKIAQGGWPYLLFIVGCFLLYICGIHIGQIAAIARPWPENMDALLWNAPFSGRVFRGAGTVIFLLFATVTLAGLQAFRSLTDLMDAARDRLQGLDRRHVAAVIGTSIFGLPLLIGASMFLPKLLIGIGFLVLGGALLINMGVAGYAVLAVAWVTAGSMLSEDMMRRSYDLHEDCRPGAQIMLRSSEPLACSSIQELGLYHGVLIRSETKSTFVPIDELDQQSVIEAVGRMGNLLF</sequence>
<evidence type="ECO:0000256" key="1">
    <source>
        <dbReference type="SAM" id="Phobius"/>
    </source>
</evidence>
<name>A0A6A8A8X6_9HYPH</name>
<comment type="caution">
    <text evidence="2">The sequence shown here is derived from an EMBL/GenBank/DDBJ whole genome shotgun (WGS) entry which is preliminary data.</text>
</comment>
<protein>
    <submittedName>
        <fullName evidence="2">Uncharacterized protein</fullName>
    </submittedName>
</protein>
<organism evidence="2 3">
    <name type="scientific">Endobacterium cereale</name>
    <dbReference type="NCBI Taxonomy" id="2663029"/>
    <lineage>
        <taxon>Bacteria</taxon>
        <taxon>Pseudomonadati</taxon>
        <taxon>Pseudomonadota</taxon>
        <taxon>Alphaproteobacteria</taxon>
        <taxon>Hyphomicrobiales</taxon>
        <taxon>Rhizobiaceae</taxon>
        <taxon>Endobacterium</taxon>
    </lineage>
</organism>
<keyword evidence="1" id="KW-0472">Membrane</keyword>
<dbReference type="AlphaFoldDB" id="A0A6A8A8X6"/>
<evidence type="ECO:0000313" key="3">
    <source>
        <dbReference type="Proteomes" id="UP000435138"/>
    </source>
</evidence>
<keyword evidence="3" id="KW-1185">Reference proteome</keyword>
<feature type="transmembrane region" description="Helical" evidence="1">
    <location>
        <begin position="16"/>
        <end position="40"/>
    </location>
</feature>
<feature type="transmembrane region" description="Helical" evidence="1">
    <location>
        <begin position="60"/>
        <end position="83"/>
    </location>
</feature>
<evidence type="ECO:0000313" key="2">
    <source>
        <dbReference type="EMBL" id="MQY47723.1"/>
    </source>
</evidence>
<reference evidence="2 3" key="1">
    <citation type="submission" date="2019-11" db="EMBL/GenBank/DDBJ databases">
        <title>Genome analysis of Rhizobacterium cereale a novel genus and species isolated from maize roots in North Spain.</title>
        <authorList>
            <person name="Menendez E."/>
            <person name="Flores-Felix J.D."/>
            <person name="Ramirez-Bahena M.-H."/>
            <person name="Igual J.M."/>
            <person name="Garcia-Fraile P."/>
            <person name="Peix A."/>
            <person name="Velazquez E."/>
        </authorList>
    </citation>
    <scope>NUCLEOTIDE SEQUENCE [LARGE SCALE GENOMIC DNA]</scope>
    <source>
        <strain evidence="2 3">RZME27</strain>
    </source>
</reference>
<gene>
    <name evidence="2" type="ORF">GAO09_16935</name>
</gene>
<accession>A0A6A8A8X6</accession>
<keyword evidence="1" id="KW-1133">Transmembrane helix</keyword>